<accession>A0A6A5U7C3</accession>
<feature type="chain" id="PRO_5025378643" description="Secreted protein" evidence="1">
    <location>
        <begin position="18"/>
        <end position="103"/>
    </location>
</feature>
<evidence type="ECO:0000313" key="3">
    <source>
        <dbReference type="Proteomes" id="UP000800035"/>
    </source>
</evidence>
<gene>
    <name evidence="2" type="ORF">CC80DRAFT_310038</name>
</gene>
<proteinExistence type="predicted"/>
<keyword evidence="1" id="KW-0732">Signal</keyword>
<feature type="signal peptide" evidence="1">
    <location>
        <begin position="1"/>
        <end position="17"/>
    </location>
</feature>
<reference evidence="2" key="1">
    <citation type="journal article" date="2020" name="Stud. Mycol.">
        <title>101 Dothideomycetes genomes: a test case for predicting lifestyles and emergence of pathogens.</title>
        <authorList>
            <person name="Haridas S."/>
            <person name="Albert R."/>
            <person name="Binder M."/>
            <person name="Bloem J."/>
            <person name="Labutti K."/>
            <person name="Salamov A."/>
            <person name="Andreopoulos B."/>
            <person name="Baker S."/>
            <person name="Barry K."/>
            <person name="Bills G."/>
            <person name="Bluhm B."/>
            <person name="Cannon C."/>
            <person name="Castanera R."/>
            <person name="Culley D."/>
            <person name="Daum C."/>
            <person name="Ezra D."/>
            <person name="Gonzalez J."/>
            <person name="Henrissat B."/>
            <person name="Kuo A."/>
            <person name="Liang C."/>
            <person name="Lipzen A."/>
            <person name="Lutzoni F."/>
            <person name="Magnuson J."/>
            <person name="Mondo S."/>
            <person name="Nolan M."/>
            <person name="Ohm R."/>
            <person name="Pangilinan J."/>
            <person name="Park H.-J."/>
            <person name="Ramirez L."/>
            <person name="Alfaro M."/>
            <person name="Sun H."/>
            <person name="Tritt A."/>
            <person name="Yoshinaga Y."/>
            <person name="Zwiers L.-H."/>
            <person name="Turgeon B."/>
            <person name="Goodwin S."/>
            <person name="Spatafora J."/>
            <person name="Crous P."/>
            <person name="Grigoriev I."/>
        </authorList>
    </citation>
    <scope>NUCLEOTIDE SEQUENCE</scope>
    <source>
        <strain evidence="2">CBS 675.92</strain>
    </source>
</reference>
<dbReference type="AlphaFoldDB" id="A0A6A5U7C3"/>
<evidence type="ECO:0000313" key="2">
    <source>
        <dbReference type="EMBL" id="KAF1959772.1"/>
    </source>
</evidence>
<evidence type="ECO:0008006" key="4">
    <source>
        <dbReference type="Google" id="ProtNLM"/>
    </source>
</evidence>
<dbReference type="EMBL" id="ML976984">
    <property type="protein sequence ID" value="KAF1959772.1"/>
    <property type="molecule type" value="Genomic_DNA"/>
</dbReference>
<protein>
    <recommendedName>
        <fullName evidence="4">Secreted protein</fullName>
    </recommendedName>
</protein>
<organism evidence="2 3">
    <name type="scientific">Byssothecium circinans</name>
    <dbReference type="NCBI Taxonomy" id="147558"/>
    <lineage>
        <taxon>Eukaryota</taxon>
        <taxon>Fungi</taxon>
        <taxon>Dikarya</taxon>
        <taxon>Ascomycota</taxon>
        <taxon>Pezizomycotina</taxon>
        <taxon>Dothideomycetes</taxon>
        <taxon>Pleosporomycetidae</taxon>
        <taxon>Pleosporales</taxon>
        <taxon>Massarineae</taxon>
        <taxon>Massarinaceae</taxon>
        <taxon>Byssothecium</taxon>
    </lineage>
</organism>
<sequence>MLMPVFVMALLLTPVRPSLLCIYRTRGYLPPTANNMPLPAKPVSLYYCRPAVFVHPYIIPALPSYTYTYTLTSSTTTYSSLLHPLPLTTSLPRPHSATGSLFL</sequence>
<name>A0A6A5U7C3_9PLEO</name>
<dbReference type="Proteomes" id="UP000800035">
    <property type="component" value="Unassembled WGS sequence"/>
</dbReference>
<evidence type="ECO:0000256" key="1">
    <source>
        <dbReference type="SAM" id="SignalP"/>
    </source>
</evidence>
<keyword evidence="3" id="KW-1185">Reference proteome</keyword>